<keyword evidence="5 14" id="KW-0158">Chromosome</keyword>
<evidence type="ECO:0000256" key="9">
    <source>
        <dbReference type="ARBA" id="ARBA00022853"/>
    </source>
</evidence>
<feature type="compositionally biased region" description="Basic and acidic residues" evidence="16">
    <location>
        <begin position="161"/>
        <end position="180"/>
    </location>
</feature>
<evidence type="ECO:0000256" key="16">
    <source>
        <dbReference type="SAM" id="MobiDB-lite"/>
    </source>
</evidence>
<evidence type="ECO:0000256" key="2">
    <source>
        <dbReference type="ARBA" id="ARBA00004286"/>
    </source>
</evidence>
<dbReference type="GO" id="GO:0000723">
    <property type="term" value="P:telomere maintenance"/>
    <property type="evidence" value="ECO:0007669"/>
    <property type="project" value="EnsemblFungi"/>
</dbReference>
<dbReference type="Proteomes" id="UP000005627">
    <property type="component" value="Chromosome 2"/>
</dbReference>
<dbReference type="STRING" id="1076872.G8ZPU5"/>
<comment type="subcellular location">
    <subcellularLocation>
        <location evidence="2">Chromosome</location>
    </subcellularLocation>
    <subcellularLocation>
        <location evidence="1 14">Nucleus</location>
    </subcellularLocation>
</comment>
<evidence type="ECO:0000256" key="15">
    <source>
        <dbReference type="SAM" id="Coils"/>
    </source>
</evidence>
<dbReference type="InterPro" id="IPR048669">
    <property type="entry name" value="SET1_RBD"/>
</dbReference>
<keyword evidence="10 14" id="KW-0539">Nucleus</keyword>
<keyword evidence="6 14" id="KW-0489">Methyltransferase</keyword>
<dbReference type="InterPro" id="IPR017111">
    <property type="entry name" value="Set1_fungi"/>
</dbReference>
<evidence type="ECO:0000256" key="14">
    <source>
        <dbReference type="PIRNR" id="PIRNR037104"/>
    </source>
</evidence>
<dbReference type="PIRSF" id="PIRSF037104">
    <property type="entry name" value="Histone_H3-K4_mtfrase_Set1_fun"/>
    <property type="match status" value="1"/>
</dbReference>
<comment type="catalytic activity">
    <reaction evidence="11 14">
        <text>L-lysyl(4)-[histone H3] + 3 S-adenosyl-L-methionine = N(6),N(6),N(6)-trimethyl-L-lysyl(4)-[histone H3] + 3 S-adenosyl-L-homocysteine + 3 H(+)</text>
        <dbReference type="Rhea" id="RHEA:60260"/>
        <dbReference type="Rhea" id="RHEA-COMP:15537"/>
        <dbReference type="Rhea" id="RHEA-COMP:15547"/>
        <dbReference type="ChEBI" id="CHEBI:15378"/>
        <dbReference type="ChEBI" id="CHEBI:29969"/>
        <dbReference type="ChEBI" id="CHEBI:57856"/>
        <dbReference type="ChEBI" id="CHEBI:59789"/>
        <dbReference type="ChEBI" id="CHEBI:61961"/>
        <dbReference type="EC" id="2.1.1.354"/>
    </reaction>
</comment>
<feature type="compositionally biased region" description="Polar residues" evidence="16">
    <location>
        <begin position="43"/>
        <end position="53"/>
    </location>
</feature>
<dbReference type="RefSeq" id="XP_003679850.1">
    <property type="nucleotide sequence ID" value="XM_003679802.1"/>
</dbReference>
<sequence length="1019" mass="116296">MSGSQRRPLPAFPKGPQRSLNGPPRRDQQYQPSYHRLYESDFRCQNGSSSYSSHYRDRVSDGGSYRRYQSYRDESNYENHRDNDSPVSLNYGEMRPALHRRPAPAIRYDSEFSKSKYHYFDPIAKKLIHRNEMSSWKKDSRLPPNGFVITQESHGGQMRPVMKERHPEQQGTDPRSKDMRTGPFRKHRNKLTLVPRISYDKYSVGPPPPIEVVICPMSDVGPVQDISIKNYFRKYGEISHFKAFNDPNNALPLHVYLVRYNSSENKINDAANAAYRATKEHGERGCIILGSRFNVALNKDKTLDKVISELVEKNAEKANRLAKELRRKNEEQIKMSKKEEKRDRAGISQKKIPYDLAKQINNRPVLCISKFFANNHGFRVEDFKAMLRRYAWTRIIDHPAGIFAVFNDEESARTCMNNESGRMTMISRTKRSPVEIKLLLIPATTEITDDTQVNGKVVSTVPKRKTYKTKADLFEAATRYVIEDLEKALHVDFRKRLIGPTVFDTLNPSVFPELVAKRETKEQETRQAATKAAEEAKKKLKSTNDFDVFNLYGSSAPRKRSGFLKRRGSGSLDSLATRHLKRSKLVKPTAHLLNEDTTSKEPTPTIPSLSPTSKTEEEGNSSAYGGYSDIEIDQDESPFKRDMVKVETDATTPELDVTEKMALFAGKAEELMKIPAMYRPRVSDIPEPIYEDDTTSGSLGLKKLLRTIKDDEDLELIKHVLGVQSPPAEKSDPLLQYRVWKLCSGEENQTLVQEAQLKLNEVPFHEELISNSGSVKAEGYRKISDRLKTCYLPHRRKIHQPLNTVSNHNDSLDGTPDLPKEDFENKDPSEPAPQELSSSRDNRASNRRFQQDIEAQRAAIGTESELLSLNQLNKRKKPVTFARSAIHNWGLYALEPIAAKEMIIEYVGERIRQPVAEMREIRYIKKGIGSSYLFRVDENTVIDATKKGGIARFINHCCDPSCTAKIIKVGGKKRIVIYALRDIAANEELTYDYKFERETDDEERLPCLCGAPTCKGFLN</sequence>
<evidence type="ECO:0000256" key="8">
    <source>
        <dbReference type="ARBA" id="ARBA00022691"/>
    </source>
</evidence>
<dbReference type="GO" id="GO:0042138">
    <property type="term" value="P:meiotic DNA double-strand break formation"/>
    <property type="evidence" value="ECO:0007669"/>
    <property type="project" value="EnsemblFungi"/>
</dbReference>
<dbReference type="OrthoDB" id="308383at2759"/>
<dbReference type="GeneID" id="11504797"/>
<evidence type="ECO:0000256" key="10">
    <source>
        <dbReference type="ARBA" id="ARBA00023242"/>
    </source>
</evidence>
<comment type="function">
    <text evidence="14">Catalytic component of the COMPASS (Set1C) complex that specifically mono-, di- and trimethylates histone H3 to form H3K4me1/2/3. COMPASS recognizes ubiquitinated H2B on one face of the nucleosome which stimulates the methylation of H3 on the opposing face.</text>
</comment>
<gene>
    <name evidence="19" type="primary">TDEL0B05100</name>
    <name evidence="19" type="ORF">TDEL_0B05100</name>
</gene>
<comment type="subunit">
    <text evidence="14">Component of the COMPASS (Set1C) complex.</text>
</comment>
<keyword evidence="20" id="KW-1185">Reference proteome</keyword>
<evidence type="ECO:0000256" key="11">
    <source>
        <dbReference type="ARBA" id="ARBA00047571"/>
    </source>
</evidence>
<dbReference type="GO" id="GO:0031509">
    <property type="term" value="P:subtelomeric heterochromatin formation"/>
    <property type="evidence" value="ECO:0007669"/>
    <property type="project" value="EnsemblFungi"/>
</dbReference>
<dbReference type="InterPro" id="IPR003616">
    <property type="entry name" value="Post-SET_dom"/>
</dbReference>
<evidence type="ECO:0000256" key="7">
    <source>
        <dbReference type="ARBA" id="ARBA00022679"/>
    </source>
</evidence>
<dbReference type="GO" id="GO:0000183">
    <property type="term" value="P:rDNA heterochromatin formation"/>
    <property type="evidence" value="ECO:0007669"/>
    <property type="project" value="EnsemblFungi"/>
</dbReference>
<evidence type="ECO:0000313" key="19">
    <source>
        <dbReference type="EMBL" id="CCE90639.1"/>
    </source>
</evidence>
<dbReference type="SMART" id="SM00317">
    <property type="entry name" value="SET"/>
    <property type="match status" value="1"/>
</dbReference>
<comment type="catalytic activity">
    <reaction evidence="13">
        <text>N(6),N(6)-dimethyl-L-lysyl(4)-[histone H3] + S-adenosyl-L-methionine = N(6),N(6),N(6)-trimethyl-L-lysyl(4)-[histone H3] + S-adenosyl-L-homocysteine + H(+)</text>
        <dbReference type="Rhea" id="RHEA:60272"/>
        <dbReference type="Rhea" id="RHEA-COMP:15537"/>
        <dbReference type="Rhea" id="RHEA-COMP:15540"/>
        <dbReference type="ChEBI" id="CHEBI:15378"/>
        <dbReference type="ChEBI" id="CHEBI:57856"/>
        <dbReference type="ChEBI" id="CHEBI:59789"/>
        <dbReference type="ChEBI" id="CHEBI:61961"/>
        <dbReference type="ChEBI" id="CHEBI:61976"/>
    </reaction>
</comment>
<dbReference type="GO" id="GO:0055092">
    <property type="term" value="P:sterol homeostasis"/>
    <property type="evidence" value="ECO:0007669"/>
    <property type="project" value="EnsemblFungi"/>
</dbReference>
<protein>
    <recommendedName>
        <fullName evidence="4 14">Histone-lysine N-methyltransferase, H3 lysine-4 specific</fullName>
        <ecNumber evidence="3 14">2.1.1.354</ecNumber>
    </recommendedName>
</protein>
<dbReference type="InterPro" id="IPR012677">
    <property type="entry name" value="Nucleotide-bd_a/b_plait_sf"/>
</dbReference>
<dbReference type="GO" id="GO:0048188">
    <property type="term" value="C:Set1C/COMPASS complex"/>
    <property type="evidence" value="ECO:0007669"/>
    <property type="project" value="EnsemblFungi"/>
</dbReference>
<dbReference type="InterPro" id="IPR046341">
    <property type="entry name" value="SET_dom_sf"/>
</dbReference>
<dbReference type="GO" id="GO:1905088">
    <property type="term" value="P:positive regulation of synaptonemal complex assembly"/>
    <property type="evidence" value="ECO:0007669"/>
    <property type="project" value="EnsemblFungi"/>
</dbReference>
<evidence type="ECO:0000256" key="4">
    <source>
        <dbReference type="ARBA" id="ARBA00015839"/>
    </source>
</evidence>
<evidence type="ECO:0000256" key="3">
    <source>
        <dbReference type="ARBA" id="ARBA00012182"/>
    </source>
</evidence>
<dbReference type="Pfam" id="PF11764">
    <property type="entry name" value="N-SET"/>
    <property type="match status" value="1"/>
</dbReference>
<dbReference type="GO" id="GO:0140999">
    <property type="term" value="F:histone H3K4 trimethyltransferase activity"/>
    <property type="evidence" value="ECO:0007669"/>
    <property type="project" value="UniProtKB-EC"/>
</dbReference>
<dbReference type="Pfam" id="PF21569">
    <property type="entry name" value="SET1_RBD"/>
    <property type="match status" value="1"/>
</dbReference>
<evidence type="ECO:0000256" key="1">
    <source>
        <dbReference type="ARBA" id="ARBA00004123"/>
    </source>
</evidence>
<dbReference type="PROSITE" id="PS50868">
    <property type="entry name" value="POST_SET"/>
    <property type="match status" value="1"/>
</dbReference>
<dbReference type="Pfam" id="PF11767">
    <property type="entry name" value="SET_assoc"/>
    <property type="match status" value="1"/>
</dbReference>
<evidence type="ECO:0000313" key="20">
    <source>
        <dbReference type="Proteomes" id="UP000005627"/>
    </source>
</evidence>
<evidence type="ECO:0000259" key="17">
    <source>
        <dbReference type="PROSITE" id="PS50280"/>
    </source>
</evidence>
<dbReference type="EC" id="2.1.1.354" evidence="3 14"/>
<dbReference type="SMART" id="SM00508">
    <property type="entry name" value="PostSET"/>
    <property type="match status" value="1"/>
</dbReference>
<feature type="compositionally biased region" description="Basic and acidic residues" evidence="16">
    <location>
        <begin position="818"/>
        <end position="829"/>
    </location>
</feature>
<feature type="region of interest" description="Disordered" evidence="16">
    <location>
        <begin position="801"/>
        <end position="845"/>
    </location>
</feature>
<feature type="coiled-coil region" evidence="15">
    <location>
        <begin position="308"/>
        <end position="342"/>
    </location>
</feature>
<evidence type="ECO:0000256" key="13">
    <source>
        <dbReference type="ARBA" id="ARBA00049129"/>
    </source>
</evidence>
<dbReference type="GO" id="GO:0000781">
    <property type="term" value="C:chromosome, telomeric region"/>
    <property type="evidence" value="ECO:0007669"/>
    <property type="project" value="EnsemblFungi"/>
</dbReference>
<dbReference type="InterPro" id="IPR001214">
    <property type="entry name" value="SET_dom"/>
</dbReference>
<dbReference type="PANTHER" id="PTHR45814">
    <property type="entry name" value="HISTONE-LYSINE N-METHYLTRANSFERASE SETD1"/>
    <property type="match status" value="1"/>
</dbReference>
<proteinExistence type="predicted"/>
<evidence type="ECO:0000256" key="6">
    <source>
        <dbReference type="ARBA" id="ARBA00022603"/>
    </source>
</evidence>
<reference evidence="19 20" key="1">
    <citation type="journal article" date="2011" name="Proc. Natl. Acad. Sci. U.S.A.">
        <title>Evolutionary erosion of yeast sex chromosomes by mating-type switching accidents.</title>
        <authorList>
            <person name="Gordon J.L."/>
            <person name="Armisen D."/>
            <person name="Proux-Wera E."/>
            <person name="Oheigeartaigh S.S."/>
            <person name="Byrne K.P."/>
            <person name="Wolfe K.H."/>
        </authorList>
    </citation>
    <scope>NUCLEOTIDE SEQUENCE [LARGE SCALE GENOMIC DNA]</scope>
    <source>
        <strain evidence="20">ATCC 10662 / CBS 1146 / NBRC 0425 / NCYC 2629 / NRRL Y-866</strain>
    </source>
</reference>
<dbReference type="PANTHER" id="PTHR45814:SF2">
    <property type="entry name" value="HISTONE-LYSINE N-METHYLTRANSFERASE SETD1"/>
    <property type="match status" value="1"/>
</dbReference>
<feature type="region of interest" description="Disordered" evidence="16">
    <location>
        <begin position="586"/>
        <end position="629"/>
    </location>
</feature>
<dbReference type="FunCoup" id="G8ZPU5">
    <property type="interactions" value="177"/>
</dbReference>
<feature type="domain" description="SET" evidence="17">
    <location>
        <begin position="877"/>
        <end position="994"/>
    </location>
</feature>
<dbReference type="GO" id="GO:0007130">
    <property type="term" value="P:synaptonemal complex assembly"/>
    <property type="evidence" value="ECO:0007669"/>
    <property type="project" value="EnsemblFungi"/>
</dbReference>
<feature type="compositionally biased region" description="Low complexity" evidence="16">
    <location>
        <begin position="602"/>
        <end position="613"/>
    </location>
</feature>
<dbReference type="GO" id="GO:0045944">
    <property type="term" value="P:positive regulation of transcription by RNA polymerase II"/>
    <property type="evidence" value="ECO:0007669"/>
    <property type="project" value="EnsemblFungi"/>
</dbReference>
<dbReference type="GO" id="GO:0003723">
    <property type="term" value="F:RNA binding"/>
    <property type="evidence" value="ECO:0007669"/>
    <property type="project" value="EnsemblFungi"/>
</dbReference>
<feature type="region of interest" description="Disordered" evidence="16">
    <location>
        <begin position="1"/>
        <end position="64"/>
    </location>
</feature>
<name>G8ZPU5_TORDE</name>
<dbReference type="GO" id="GO:0032259">
    <property type="term" value="P:methylation"/>
    <property type="evidence" value="ECO:0007669"/>
    <property type="project" value="UniProtKB-KW"/>
</dbReference>
<dbReference type="PROSITE" id="PS50280">
    <property type="entry name" value="SET"/>
    <property type="match status" value="1"/>
</dbReference>
<accession>G8ZPU5</accession>
<dbReference type="PROSITE" id="PS51572">
    <property type="entry name" value="SAM_MT43_1"/>
    <property type="match status" value="1"/>
</dbReference>
<dbReference type="Gene3D" id="2.170.270.10">
    <property type="entry name" value="SET domain"/>
    <property type="match status" value="1"/>
</dbReference>
<keyword evidence="8 14" id="KW-0949">S-adenosyl-L-methionine</keyword>
<dbReference type="GO" id="GO:0033554">
    <property type="term" value="P:cellular response to stress"/>
    <property type="evidence" value="ECO:0007669"/>
    <property type="project" value="EnsemblFungi"/>
</dbReference>
<dbReference type="Pfam" id="PF00856">
    <property type="entry name" value="SET"/>
    <property type="match status" value="1"/>
</dbReference>
<dbReference type="GO" id="GO:0030466">
    <property type="term" value="P:silent mating-type cassette heterochromatin formation"/>
    <property type="evidence" value="ECO:0007669"/>
    <property type="project" value="EnsemblFungi"/>
</dbReference>
<dbReference type="AlphaFoldDB" id="G8ZPU5"/>
<dbReference type="GO" id="GO:0030437">
    <property type="term" value="P:ascospore formation"/>
    <property type="evidence" value="ECO:0007669"/>
    <property type="project" value="EnsemblFungi"/>
</dbReference>
<dbReference type="InterPro" id="IPR044570">
    <property type="entry name" value="Set1-like"/>
</dbReference>
<comment type="catalytic activity">
    <reaction evidence="12">
        <text>N(6)-methyl-L-lysyl(4)-[histone H3] + S-adenosyl-L-methionine = N(6),N(6)-dimethyl-L-lysyl(4)-[histone H3] + S-adenosyl-L-homocysteine + H(+)</text>
        <dbReference type="Rhea" id="RHEA:60268"/>
        <dbReference type="Rhea" id="RHEA-COMP:15540"/>
        <dbReference type="Rhea" id="RHEA-COMP:15543"/>
        <dbReference type="ChEBI" id="CHEBI:15378"/>
        <dbReference type="ChEBI" id="CHEBI:57856"/>
        <dbReference type="ChEBI" id="CHEBI:59789"/>
        <dbReference type="ChEBI" id="CHEBI:61929"/>
        <dbReference type="ChEBI" id="CHEBI:61976"/>
    </reaction>
</comment>
<dbReference type="EMBL" id="HE616743">
    <property type="protein sequence ID" value="CCE90639.1"/>
    <property type="molecule type" value="Genomic_DNA"/>
</dbReference>
<dbReference type="GO" id="GO:1903341">
    <property type="term" value="P:regulation of meiotic DNA double-strand break formation"/>
    <property type="evidence" value="ECO:0007669"/>
    <property type="project" value="EnsemblFungi"/>
</dbReference>
<keyword evidence="9 14" id="KW-0156">Chromatin regulator</keyword>
<dbReference type="HOGENOM" id="CLU_004391_1_0_1"/>
<dbReference type="InterPro" id="IPR024657">
    <property type="entry name" value="COMPASS_Set1_N-SET"/>
</dbReference>
<organism evidence="19 20">
    <name type="scientific">Torulaspora delbrueckii</name>
    <name type="common">Yeast</name>
    <name type="synonym">Candida colliculosa</name>
    <dbReference type="NCBI Taxonomy" id="4950"/>
    <lineage>
        <taxon>Eukaryota</taxon>
        <taxon>Fungi</taxon>
        <taxon>Dikarya</taxon>
        <taxon>Ascomycota</taxon>
        <taxon>Saccharomycotina</taxon>
        <taxon>Saccharomycetes</taxon>
        <taxon>Saccharomycetales</taxon>
        <taxon>Saccharomycetaceae</taxon>
        <taxon>Torulaspora</taxon>
    </lineage>
</organism>
<dbReference type="KEGG" id="tdl:TDEL_0B05100"/>
<keyword evidence="7 14" id="KW-0808">Transferase</keyword>
<dbReference type="InParanoid" id="G8ZPU5"/>
<feature type="region of interest" description="Disordered" evidence="16">
    <location>
        <begin position="154"/>
        <end position="186"/>
    </location>
</feature>
<evidence type="ECO:0000259" key="18">
    <source>
        <dbReference type="PROSITE" id="PS50868"/>
    </source>
</evidence>
<dbReference type="SMART" id="SM01291">
    <property type="entry name" value="N-SET"/>
    <property type="match status" value="1"/>
</dbReference>
<evidence type="ECO:0000256" key="5">
    <source>
        <dbReference type="ARBA" id="ARBA00022454"/>
    </source>
</evidence>
<dbReference type="GO" id="GO:0000122">
    <property type="term" value="P:negative regulation of transcription by RNA polymerase II"/>
    <property type="evidence" value="ECO:0007669"/>
    <property type="project" value="EnsemblFungi"/>
</dbReference>
<evidence type="ECO:0000256" key="12">
    <source>
        <dbReference type="ARBA" id="ARBA00047583"/>
    </source>
</evidence>
<keyword evidence="15" id="KW-0175">Coiled coil</keyword>
<dbReference type="GO" id="GO:1902275">
    <property type="term" value="P:regulation of chromatin organization"/>
    <property type="evidence" value="ECO:0007669"/>
    <property type="project" value="EnsemblFungi"/>
</dbReference>
<dbReference type="Gene3D" id="3.30.70.330">
    <property type="match status" value="1"/>
</dbReference>
<dbReference type="SUPFAM" id="SSF82199">
    <property type="entry name" value="SET domain"/>
    <property type="match status" value="1"/>
</dbReference>
<dbReference type="eggNOG" id="KOG1080">
    <property type="taxonomic scope" value="Eukaryota"/>
</dbReference>
<dbReference type="FunFam" id="2.170.270.10:FF:000056">
    <property type="entry name" value="Histone-lysine N-methyltransferase, H3 lysine-4 specific"/>
    <property type="match status" value="1"/>
</dbReference>
<dbReference type="InterPro" id="IPR024636">
    <property type="entry name" value="SET_assoc"/>
</dbReference>
<feature type="domain" description="Post-SET" evidence="18">
    <location>
        <begin position="1003"/>
        <end position="1019"/>
    </location>
</feature>